<protein>
    <submittedName>
        <fullName evidence="1">Uncharacterized protein</fullName>
    </submittedName>
</protein>
<comment type="caution">
    <text evidence="1">The sequence shown here is derived from an EMBL/GenBank/DDBJ whole genome shotgun (WGS) entry which is preliminary data.</text>
</comment>
<evidence type="ECO:0000313" key="1">
    <source>
        <dbReference type="EMBL" id="RKF64155.1"/>
    </source>
</evidence>
<organism evidence="1 2">
    <name type="scientific">Golovinomyces cichoracearum</name>
    <dbReference type="NCBI Taxonomy" id="62708"/>
    <lineage>
        <taxon>Eukaryota</taxon>
        <taxon>Fungi</taxon>
        <taxon>Dikarya</taxon>
        <taxon>Ascomycota</taxon>
        <taxon>Pezizomycotina</taxon>
        <taxon>Leotiomycetes</taxon>
        <taxon>Erysiphales</taxon>
        <taxon>Erysiphaceae</taxon>
        <taxon>Golovinomyces</taxon>
    </lineage>
</organism>
<accession>A0A420I394</accession>
<reference evidence="1 2" key="1">
    <citation type="journal article" date="2018" name="BMC Genomics">
        <title>Comparative genome analyses reveal sequence features reflecting distinct modes of host-adaptation between dicot and monocot powdery mildew.</title>
        <authorList>
            <person name="Wu Y."/>
            <person name="Ma X."/>
            <person name="Pan Z."/>
            <person name="Kale S.D."/>
            <person name="Song Y."/>
            <person name="King H."/>
            <person name="Zhang Q."/>
            <person name="Presley C."/>
            <person name="Deng X."/>
            <person name="Wei C.I."/>
            <person name="Xiao S."/>
        </authorList>
    </citation>
    <scope>NUCLEOTIDE SEQUENCE [LARGE SCALE GENOMIC DNA]</scope>
    <source>
        <strain evidence="1">UCSC1</strain>
    </source>
</reference>
<dbReference type="EMBL" id="MCBR01013418">
    <property type="protein sequence ID" value="RKF64155.1"/>
    <property type="molecule type" value="Genomic_DNA"/>
</dbReference>
<name>A0A420I394_9PEZI</name>
<dbReference type="Proteomes" id="UP000285405">
    <property type="component" value="Unassembled WGS sequence"/>
</dbReference>
<gene>
    <name evidence="1" type="ORF">GcC1_134001</name>
</gene>
<proteinExistence type="predicted"/>
<sequence>MEPSNKNSTEDPFLYTEIGKKDIENHKITNSSSTKLRGPTLELPSFIEHLVNDKSDIQDHENDRTFLDDTIEENFTFPGMTLGWNFKRKFNRGSILYRIDMHNINKFDIESVLHNIAANKDTNVGINYLENEDDMNLKSIKHLEIWAIKNPESSQKMVD</sequence>
<dbReference type="AlphaFoldDB" id="A0A420I394"/>
<evidence type="ECO:0000313" key="2">
    <source>
        <dbReference type="Proteomes" id="UP000285405"/>
    </source>
</evidence>